<keyword evidence="4" id="KW-0239">DNA-directed DNA polymerase</keyword>
<comment type="caution">
    <text evidence="6">The sequence shown here is derived from an EMBL/GenBank/DDBJ whole genome shotgun (WGS) entry which is preliminary data.</text>
</comment>
<keyword evidence="3" id="KW-0548">Nucleotidyltransferase</keyword>
<dbReference type="GO" id="GO:0000166">
    <property type="term" value="F:nucleotide binding"/>
    <property type="evidence" value="ECO:0007669"/>
    <property type="project" value="InterPro"/>
</dbReference>
<evidence type="ECO:0000259" key="5">
    <source>
        <dbReference type="Pfam" id="PF00136"/>
    </source>
</evidence>
<dbReference type="GO" id="GO:0003887">
    <property type="term" value="F:DNA-directed DNA polymerase activity"/>
    <property type="evidence" value="ECO:0007669"/>
    <property type="project" value="UniProtKB-KW"/>
</dbReference>
<dbReference type="Gene3D" id="3.90.1600.10">
    <property type="entry name" value="Palm domain of DNA polymerase"/>
    <property type="match status" value="1"/>
</dbReference>
<protein>
    <recommendedName>
        <fullName evidence="1">DNA-directed DNA polymerase</fullName>
        <ecNumber evidence="1">2.7.7.7</ecNumber>
    </recommendedName>
</protein>
<dbReference type="GO" id="GO:0003677">
    <property type="term" value="F:DNA binding"/>
    <property type="evidence" value="ECO:0007669"/>
    <property type="project" value="InterPro"/>
</dbReference>
<keyword evidence="2" id="KW-0808">Transferase</keyword>
<proteinExistence type="predicted"/>
<keyword evidence="7" id="KW-1185">Reference proteome</keyword>
<feature type="domain" description="DNA-directed DNA polymerase family B multifunctional" evidence="5">
    <location>
        <begin position="6"/>
        <end position="49"/>
    </location>
</feature>
<dbReference type="InterPro" id="IPR006134">
    <property type="entry name" value="DNA-dir_DNA_pol_B_multi_dom"/>
</dbReference>
<dbReference type="InterPro" id="IPR043502">
    <property type="entry name" value="DNA/RNA_pol_sf"/>
</dbReference>
<evidence type="ECO:0000256" key="1">
    <source>
        <dbReference type="ARBA" id="ARBA00012417"/>
    </source>
</evidence>
<evidence type="ECO:0000256" key="3">
    <source>
        <dbReference type="ARBA" id="ARBA00022695"/>
    </source>
</evidence>
<dbReference type="OrthoDB" id="6429540at2759"/>
<dbReference type="SUPFAM" id="SSF56672">
    <property type="entry name" value="DNA/RNA polymerases"/>
    <property type="match status" value="1"/>
</dbReference>
<evidence type="ECO:0000256" key="2">
    <source>
        <dbReference type="ARBA" id="ARBA00022679"/>
    </source>
</evidence>
<name>A0A4Y2NRI4_ARAVE</name>
<sequence length="84" mass="9510">MKKLNSVETYQGSLNHCKLQHSYENVVVLDFVSMYPSSLLSANMCYGTCGILTTKEWLASPTAQTLMTIPYRNHSEKNEWCSDA</sequence>
<dbReference type="EMBL" id="BGPR01009635">
    <property type="protein sequence ID" value="GBN41299.1"/>
    <property type="molecule type" value="Genomic_DNA"/>
</dbReference>
<evidence type="ECO:0000313" key="6">
    <source>
        <dbReference type="EMBL" id="GBN41299.1"/>
    </source>
</evidence>
<reference evidence="6 7" key="1">
    <citation type="journal article" date="2019" name="Sci. Rep.">
        <title>Orb-weaving spider Araneus ventricosus genome elucidates the spidroin gene catalogue.</title>
        <authorList>
            <person name="Kono N."/>
            <person name="Nakamura H."/>
            <person name="Ohtoshi R."/>
            <person name="Moran D.A.P."/>
            <person name="Shinohara A."/>
            <person name="Yoshida Y."/>
            <person name="Fujiwara M."/>
            <person name="Mori M."/>
            <person name="Tomita M."/>
            <person name="Arakawa K."/>
        </authorList>
    </citation>
    <scope>NUCLEOTIDE SEQUENCE [LARGE SCALE GENOMIC DNA]</scope>
</reference>
<dbReference type="Pfam" id="PF00136">
    <property type="entry name" value="DNA_pol_B"/>
    <property type="match status" value="1"/>
</dbReference>
<dbReference type="InterPro" id="IPR023211">
    <property type="entry name" value="DNA_pol_palm_dom_sf"/>
</dbReference>
<dbReference type="Proteomes" id="UP000499080">
    <property type="component" value="Unassembled WGS sequence"/>
</dbReference>
<dbReference type="EC" id="2.7.7.7" evidence="1"/>
<organism evidence="6 7">
    <name type="scientific">Araneus ventricosus</name>
    <name type="common">Orbweaver spider</name>
    <name type="synonym">Epeira ventricosa</name>
    <dbReference type="NCBI Taxonomy" id="182803"/>
    <lineage>
        <taxon>Eukaryota</taxon>
        <taxon>Metazoa</taxon>
        <taxon>Ecdysozoa</taxon>
        <taxon>Arthropoda</taxon>
        <taxon>Chelicerata</taxon>
        <taxon>Arachnida</taxon>
        <taxon>Araneae</taxon>
        <taxon>Araneomorphae</taxon>
        <taxon>Entelegynae</taxon>
        <taxon>Araneoidea</taxon>
        <taxon>Araneidae</taxon>
        <taxon>Araneus</taxon>
    </lineage>
</organism>
<dbReference type="AlphaFoldDB" id="A0A4Y2NRI4"/>
<evidence type="ECO:0000313" key="7">
    <source>
        <dbReference type="Proteomes" id="UP000499080"/>
    </source>
</evidence>
<accession>A0A4Y2NRI4</accession>
<gene>
    <name evidence="6" type="ORF">AVEN_33801_1</name>
</gene>
<evidence type="ECO:0000256" key="4">
    <source>
        <dbReference type="ARBA" id="ARBA00022932"/>
    </source>
</evidence>